<feature type="compositionally biased region" description="Polar residues" evidence="1">
    <location>
        <begin position="231"/>
        <end position="241"/>
    </location>
</feature>
<evidence type="ECO:0000313" key="3">
    <source>
        <dbReference type="Proteomes" id="UP001153365"/>
    </source>
</evidence>
<dbReference type="AlphaFoldDB" id="A0AAV0AMH6"/>
<dbReference type="Proteomes" id="UP001153365">
    <property type="component" value="Unassembled WGS sequence"/>
</dbReference>
<sequence length="348" mass="39438">MSSNSYTIFLEPPQPSNDQVRRRRRSRLNENQSRASPTVPNLSPVMRSGSDYHSPFPPKATSLDPSRIVAETPSRNKGKDIQNSSKKRSLFTDENRKKKKQKERGLDSADEEQVEKSSRDKGLGSTDRQTRQALGRPKDQLAINLFSKPSTRKSSREKRAGFKPFSALFQNARKEERNTSTPEVVDSTAGDKSQFYESGKKVAIDHFQDSSTTTDREELGYLETFDRSDSETQASNENRQTAGFEDLDEGLAMIRQAASNLPIRGGAYSNLTLQEWLTAGNLILDRFQKNVNKAQSILSERSQRMEGFVRALENNRETLIKLHDKIRQEQLSLRESVQASLMGYKKPD</sequence>
<dbReference type="EMBL" id="CALTRL010000642">
    <property type="protein sequence ID" value="CAH7669042.1"/>
    <property type="molecule type" value="Genomic_DNA"/>
</dbReference>
<feature type="compositionally biased region" description="Basic and acidic residues" evidence="1">
    <location>
        <begin position="209"/>
        <end position="230"/>
    </location>
</feature>
<proteinExistence type="predicted"/>
<accession>A0AAV0AMH6</accession>
<feature type="region of interest" description="Disordered" evidence="1">
    <location>
        <begin position="209"/>
        <end position="243"/>
    </location>
</feature>
<organism evidence="2 3">
    <name type="scientific">Phakopsora pachyrhizi</name>
    <name type="common">Asian soybean rust disease fungus</name>
    <dbReference type="NCBI Taxonomy" id="170000"/>
    <lineage>
        <taxon>Eukaryota</taxon>
        <taxon>Fungi</taxon>
        <taxon>Dikarya</taxon>
        <taxon>Basidiomycota</taxon>
        <taxon>Pucciniomycotina</taxon>
        <taxon>Pucciniomycetes</taxon>
        <taxon>Pucciniales</taxon>
        <taxon>Phakopsoraceae</taxon>
        <taxon>Phakopsora</taxon>
    </lineage>
</organism>
<feature type="region of interest" description="Disordered" evidence="1">
    <location>
        <begin position="1"/>
        <end position="163"/>
    </location>
</feature>
<comment type="caution">
    <text evidence="2">The sequence shown here is derived from an EMBL/GenBank/DDBJ whole genome shotgun (WGS) entry which is preliminary data.</text>
</comment>
<gene>
    <name evidence="2" type="ORF">PPACK8108_LOCUS3612</name>
</gene>
<evidence type="ECO:0000256" key="1">
    <source>
        <dbReference type="SAM" id="MobiDB-lite"/>
    </source>
</evidence>
<keyword evidence="3" id="KW-1185">Reference proteome</keyword>
<reference evidence="2" key="1">
    <citation type="submission" date="2022-06" db="EMBL/GenBank/DDBJ databases">
        <authorList>
            <consortium name="SYNGENTA / RWTH Aachen University"/>
        </authorList>
    </citation>
    <scope>NUCLEOTIDE SEQUENCE</scope>
</reference>
<name>A0AAV0AMH6_PHAPC</name>
<evidence type="ECO:0000313" key="2">
    <source>
        <dbReference type="EMBL" id="CAH7669042.1"/>
    </source>
</evidence>
<protein>
    <submittedName>
        <fullName evidence="2">Expressed protein</fullName>
    </submittedName>
</protein>